<gene>
    <name evidence="13" type="ORF">MGAL_10B007844</name>
</gene>
<keyword evidence="14" id="KW-1185">Reference proteome</keyword>
<dbReference type="PRINTS" id="PR00237">
    <property type="entry name" value="GPCRRHODOPSN"/>
</dbReference>
<feature type="transmembrane region" description="Helical" evidence="11">
    <location>
        <begin position="324"/>
        <end position="357"/>
    </location>
</feature>
<feature type="transmembrane region" description="Helical" evidence="11">
    <location>
        <begin position="162"/>
        <end position="184"/>
    </location>
</feature>
<keyword evidence="4 11" id="KW-1133">Transmembrane helix</keyword>
<evidence type="ECO:0000256" key="5">
    <source>
        <dbReference type="ARBA" id="ARBA00023040"/>
    </source>
</evidence>
<protein>
    <submittedName>
        <fullName evidence="13">5-hydroxytryptamine receptor 7</fullName>
    </submittedName>
</protein>
<dbReference type="AlphaFoldDB" id="A0A8B6C728"/>
<evidence type="ECO:0000313" key="13">
    <source>
        <dbReference type="EMBL" id="VDI01194.1"/>
    </source>
</evidence>
<dbReference type="Gene3D" id="1.20.1070.10">
    <property type="entry name" value="Rhodopsin 7-helix transmembrane proteins"/>
    <property type="match status" value="2"/>
</dbReference>
<dbReference type="PANTHER" id="PTHR22752:SF14">
    <property type="entry name" value="G-PROTEIN COUPLED RECEPTORS FAMILY 1 PROFILE DOMAIN-CONTAINING PROTEIN"/>
    <property type="match status" value="1"/>
</dbReference>
<evidence type="ECO:0000256" key="11">
    <source>
        <dbReference type="SAM" id="Phobius"/>
    </source>
</evidence>
<evidence type="ECO:0000259" key="12">
    <source>
        <dbReference type="PROSITE" id="PS50262"/>
    </source>
</evidence>
<keyword evidence="7 9" id="KW-0675">Receptor</keyword>
<dbReference type="OrthoDB" id="6376512at2759"/>
<evidence type="ECO:0000256" key="9">
    <source>
        <dbReference type="RuleBase" id="RU000688"/>
    </source>
</evidence>
<dbReference type="InterPro" id="IPR000276">
    <property type="entry name" value="GPCR_Rhodpsn"/>
</dbReference>
<feature type="transmembrane region" description="Helical" evidence="11">
    <location>
        <begin position="396"/>
        <end position="416"/>
    </location>
</feature>
<comment type="subcellular location">
    <subcellularLocation>
        <location evidence="1">Cell membrane</location>
        <topology evidence="1">Multi-pass membrane protein</topology>
    </subcellularLocation>
</comment>
<feature type="domain" description="G-protein coupled receptors family 1 profile" evidence="12">
    <location>
        <begin position="386"/>
        <end position="585"/>
    </location>
</feature>
<feature type="domain" description="G-protein coupled receptors family 1 profile" evidence="12">
    <location>
        <begin position="62"/>
        <end position="380"/>
    </location>
</feature>
<dbReference type="PANTHER" id="PTHR22752">
    <property type="entry name" value="G PROTEIN-COUPLED RECEPTOR"/>
    <property type="match status" value="1"/>
</dbReference>
<dbReference type="GO" id="GO:0005886">
    <property type="term" value="C:plasma membrane"/>
    <property type="evidence" value="ECO:0007669"/>
    <property type="project" value="UniProtKB-SubCell"/>
</dbReference>
<comment type="caution">
    <text evidence="13">The sequence shown here is derived from an EMBL/GenBank/DDBJ whole genome shotgun (WGS) entry which is preliminary data.</text>
</comment>
<organism evidence="13 14">
    <name type="scientific">Mytilus galloprovincialis</name>
    <name type="common">Mediterranean mussel</name>
    <dbReference type="NCBI Taxonomy" id="29158"/>
    <lineage>
        <taxon>Eukaryota</taxon>
        <taxon>Metazoa</taxon>
        <taxon>Spiralia</taxon>
        <taxon>Lophotrochozoa</taxon>
        <taxon>Mollusca</taxon>
        <taxon>Bivalvia</taxon>
        <taxon>Autobranchia</taxon>
        <taxon>Pteriomorphia</taxon>
        <taxon>Mytilida</taxon>
        <taxon>Mytiloidea</taxon>
        <taxon>Mytilidae</taxon>
        <taxon>Mytilinae</taxon>
        <taxon>Mytilus</taxon>
    </lineage>
</organism>
<feature type="region of interest" description="Disordered" evidence="10">
    <location>
        <begin position="282"/>
        <end position="313"/>
    </location>
</feature>
<dbReference type="Proteomes" id="UP000596742">
    <property type="component" value="Unassembled WGS sequence"/>
</dbReference>
<dbReference type="InterPro" id="IPR017452">
    <property type="entry name" value="GPCR_Rhodpsn_7TM"/>
</dbReference>
<evidence type="ECO:0000256" key="10">
    <source>
        <dbReference type="SAM" id="MobiDB-lite"/>
    </source>
</evidence>
<feature type="compositionally biased region" description="Polar residues" evidence="10">
    <location>
        <begin position="282"/>
        <end position="304"/>
    </location>
</feature>
<evidence type="ECO:0000256" key="7">
    <source>
        <dbReference type="ARBA" id="ARBA00023170"/>
    </source>
</evidence>
<keyword evidence="5 9" id="KW-0297">G-protein coupled receptor</keyword>
<dbReference type="CDD" id="cd00637">
    <property type="entry name" value="7tm_classA_rhodopsin-like"/>
    <property type="match status" value="1"/>
</dbReference>
<dbReference type="EMBL" id="UYJE01001316">
    <property type="protein sequence ID" value="VDI01194.1"/>
    <property type="molecule type" value="Genomic_DNA"/>
</dbReference>
<keyword evidence="6 11" id="KW-0472">Membrane</keyword>
<feature type="transmembrane region" description="Helical" evidence="11">
    <location>
        <begin position="82"/>
        <end position="107"/>
    </location>
</feature>
<dbReference type="PROSITE" id="PS50262">
    <property type="entry name" value="G_PROTEIN_RECEP_F1_2"/>
    <property type="match status" value="2"/>
</dbReference>
<accession>A0A8B6C728</accession>
<evidence type="ECO:0000256" key="2">
    <source>
        <dbReference type="ARBA" id="ARBA00022475"/>
    </source>
</evidence>
<reference evidence="13" key="1">
    <citation type="submission" date="2018-11" db="EMBL/GenBank/DDBJ databases">
        <authorList>
            <person name="Alioto T."/>
            <person name="Alioto T."/>
        </authorList>
    </citation>
    <scope>NUCLEOTIDE SEQUENCE</scope>
</reference>
<name>A0A8B6C728_MYTGA</name>
<feature type="transmembrane region" description="Helical" evidence="11">
    <location>
        <begin position="510"/>
        <end position="530"/>
    </location>
</feature>
<dbReference type="SUPFAM" id="SSF81321">
    <property type="entry name" value="Family A G protein-coupled receptor-like"/>
    <property type="match status" value="2"/>
</dbReference>
<comment type="similarity">
    <text evidence="9">Belongs to the G-protein coupled receptor 1 family.</text>
</comment>
<proteinExistence type="inferred from homology"/>
<dbReference type="Pfam" id="PF00001">
    <property type="entry name" value="7tm_1"/>
    <property type="match status" value="2"/>
</dbReference>
<feature type="transmembrane region" description="Helical" evidence="11">
    <location>
        <begin position="46"/>
        <end position="70"/>
    </location>
</feature>
<evidence type="ECO:0000256" key="8">
    <source>
        <dbReference type="ARBA" id="ARBA00023224"/>
    </source>
</evidence>
<evidence type="ECO:0000256" key="6">
    <source>
        <dbReference type="ARBA" id="ARBA00023136"/>
    </source>
</evidence>
<keyword evidence="8 9" id="KW-0807">Transducer</keyword>
<keyword evidence="3 9" id="KW-0812">Transmembrane</keyword>
<feature type="transmembrane region" description="Helical" evidence="11">
    <location>
        <begin position="119"/>
        <end position="141"/>
    </location>
</feature>
<feature type="transmembrane region" description="Helical" evidence="11">
    <location>
        <begin position="204"/>
        <end position="229"/>
    </location>
</feature>
<dbReference type="GO" id="GO:0004930">
    <property type="term" value="F:G protein-coupled receptor activity"/>
    <property type="evidence" value="ECO:0007669"/>
    <property type="project" value="UniProtKB-KW"/>
</dbReference>
<evidence type="ECO:0000256" key="3">
    <source>
        <dbReference type="ARBA" id="ARBA00022692"/>
    </source>
</evidence>
<evidence type="ECO:0000256" key="1">
    <source>
        <dbReference type="ARBA" id="ARBA00004651"/>
    </source>
</evidence>
<evidence type="ECO:0000313" key="14">
    <source>
        <dbReference type="Proteomes" id="UP000596742"/>
    </source>
</evidence>
<dbReference type="PROSITE" id="PS00237">
    <property type="entry name" value="G_PROTEIN_RECEP_F1_1"/>
    <property type="match status" value="1"/>
</dbReference>
<evidence type="ECO:0000256" key="4">
    <source>
        <dbReference type="ARBA" id="ARBA00022989"/>
    </source>
</evidence>
<sequence>MNRKGMRYEPTERNALFDTNFAYMNMDNNKTLTDRMQYKDLTAEQFIEGILLSIICFVAVLGNISIWIIVIRCRALRTVTNCFLLVLSAFDLLVSVVNIPVTVFTIFSGKWFLSDEACMGFGFTNMVTLCGSVLSLCNISINRYVMVCHPSKFIKVYTRKNVILMISASIAVTIGVSVPPLLGWCKYSFTPSQNICFANWPMSLSYALFMICCCFGVPLVVMIFCNYKIYKTVKTSKKRVSNTYPVQKSMLKDQNGSKPVENTNVLGIIRDSNQQRCIGNLNTKSEGQSDVNKNNRSLSSTIKTRASPPKPPVVNKANPEEIRLAIMLVTIVIVFFICWFPYCISMILSIVVPAAIAVTICVSVPPLIGWCEYSYTPAQYICFDNCPMSLLYSLFMIYRCFGVPHVVMIVCNYKIYRIVKTSKNKIMDNYTVKMSMSKDKSEATLSDNTGNQGIGQELKHSEIGNPDLNKETQIDVNKGHRILSTSFQIKITPPKLPVVSKVSKTKPEEIRLAIMLGTIVVVFLVCWFPYCISMILRIVVPVSPVMGKLMESVDLCLEEPEVLEVQNSVNPTFATHPLTGAIIEP</sequence>
<keyword evidence="2" id="KW-1003">Cell membrane</keyword>